<evidence type="ECO:0000256" key="8">
    <source>
        <dbReference type="SAM" id="MobiDB-lite"/>
    </source>
</evidence>
<feature type="compositionally biased region" description="Basic and acidic residues" evidence="8">
    <location>
        <begin position="142"/>
        <end position="152"/>
    </location>
</feature>
<dbReference type="Gene3D" id="3.30.70.3190">
    <property type="match status" value="1"/>
</dbReference>
<dbReference type="FunFam" id="3.30.70.3190:FF:000001">
    <property type="entry name" value="tRNA pseudouridine synthase Pus10"/>
    <property type="match status" value="1"/>
</dbReference>
<evidence type="ECO:0000256" key="6">
    <source>
        <dbReference type="ARBA" id="ARBA00079393"/>
    </source>
</evidence>
<dbReference type="GO" id="GO:0031119">
    <property type="term" value="P:tRNA pseudouridine synthesis"/>
    <property type="evidence" value="ECO:0000318"/>
    <property type="project" value="GO_Central"/>
</dbReference>
<dbReference type="EC" id="5.4.99.25" evidence="2"/>
<dbReference type="PANTHER" id="PTHR21568:SF0">
    <property type="entry name" value="TRNA PSEUDOURIDINE SYNTHASE PUS10"/>
    <property type="match status" value="1"/>
</dbReference>
<feature type="domain" description="Pus10 N-terminal eukaryotes" evidence="9">
    <location>
        <begin position="226"/>
        <end position="401"/>
    </location>
</feature>
<evidence type="ECO:0000256" key="2">
    <source>
        <dbReference type="ARBA" id="ARBA00012787"/>
    </source>
</evidence>
<feature type="compositionally biased region" description="Basic and acidic residues" evidence="8">
    <location>
        <begin position="160"/>
        <end position="170"/>
    </location>
</feature>
<dbReference type="InterPro" id="IPR048742">
    <property type="entry name" value="Pus10_N_euk"/>
</dbReference>
<dbReference type="GO" id="GO:0009982">
    <property type="term" value="F:pseudouridine synthase activity"/>
    <property type="evidence" value="ECO:0000318"/>
    <property type="project" value="GO_Central"/>
</dbReference>
<name>A0A7M7PRN6_STRPU</name>
<evidence type="ECO:0000259" key="10">
    <source>
        <dbReference type="Pfam" id="PF21238"/>
    </source>
</evidence>
<dbReference type="KEGG" id="spu:582476"/>
<keyword evidence="3" id="KW-0819">tRNA processing</keyword>
<sequence length="669" mass="75870">MQHFVRLKIPYNWIQCSAVACTFSDPVWRLLVLNTSFTTMDDESKTVLMLRSLHCCQRCVLRFLGRKHIHVYANPLESCPSLWKLEVREGGPQEDSPITDQAEQPEIPKEGSKGEEICPADQSESPKEGIKGEEICPADQPESPKEGIKGEEICSADQPELPKEGIKGEEICPADQSESPKERIKGEEICSADQPELPKESCKGEDICPAEQPELPKEGSNGEQTCPACLGILQTLCNEETVEKICSDVEALNYDFKNYMLTLALPLQLDIRQHCLLTHLNEICKLSLKSTDITPIKDVFKWVCGRLFSTRFQVRFSPKSPFEVGLSFQHGETQGEVDTLYDEVTDKEPANKRRKFGRYAHKKKKEEGPTRQVIESALRGLTSRHLKRLLPHPPTMPQSGSSYSIECLHEPVFLAGRYTKHSRHLSQTPWILEGERKTESSVEEHICQPIQETLRAVDYRFASSGREDVDVRTLGKDLYYTLWFAFQFTLGRPFVVEVLNPRKNVVCTEACKELQEEINRRTTDVGVRDLQIVGRDATMKLKEGETEKSKSYMALVRVASPVSQEDLQLLNTDQEVVLKQKTPIRVLHRRPLATRERSVYSMSTERVDDLNFKLFLCTQAGTYIKEFVHGDLGRTQPNVGTILKTDADITMLDVTAVHVEWPPELPVDD</sequence>
<dbReference type="AlphaFoldDB" id="A0A7M7PRN6"/>
<dbReference type="InterPro" id="IPR039894">
    <property type="entry name" value="Pus10-like"/>
</dbReference>
<dbReference type="RefSeq" id="XP_030855020.1">
    <property type="nucleotide sequence ID" value="XM_030999160.1"/>
</dbReference>
<organism evidence="11 12">
    <name type="scientific">Strongylocentrotus purpuratus</name>
    <name type="common">Purple sea urchin</name>
    <dbReference type="NCBI Taxonomy" id="7668"/>
    <lineage>
        <taxon>Eukaryota</taxon>
        <taxon>Metazoa</taxon>
        <taxon>Echinodermata</taxon>
        <taxon>Eleutherozoa</taxon>
        <taxon>Echinozoa</taxon>
        <taxon>Echinoidea</taxon>
        <taxon>Euechinoidea</taxon>
        <taxon>Echinacea</taxon>
        <taxon>Camarodonta</taxon>
        <taxon>Echinidea</taxon>
        <taxon>Strongylocentrotidae</taxon>
        <taxon>Strongylocentrotus</taxon>
    </lineage>
</organism>
<evidence type="ECO:0000313" key="12">
    <source>
        <dbReference type="Proteomes" id="UP000007110"/>
    </source>
</evidence>
<evidence type="ECO:0000259" key="9">
    <source>
        <dbReference type="Pfam" id="PF21237"/>
    </source>
</evidence>
<dbReference type="GeneID" id="582476"/>
<evidence type="ECO:0000256" key="3">
    <source>
        <dbReference type="ARBA" id="ARBA00022694"/>
    </source>
</evidence>
<evidence type="ECO:0000256" key="7">
    <source>
        <dbReference type="ARBA" id="ARBA00083669"/>
    </source>
</evidence>
<dbReference type="FunFam" id="3.30.70.2510:FF:000001">
    <property type="entry name" value="tRNA pseudouridine synthase Pus10"/>
    <property type="match status" value="1"/>
</dbReference>
<evidence type="ECO:0000313" key="11">
    <source>
        <dbReference type="EnsemblMetazoa" id="XP_030855020"/>
    </source>
</evidence>
<dbReference type="Pfam" id="PF21238">
    <property type="entry name" value="Pus10_C"/>
    <property type="match status" value="1"/>
</dbReference>
<accession>A0A7M7PRN6</accession>
<dbReference type="Gene3D" id="3.30.70.2510">
    <property type="match status" value="1"/>
</dbReference>
<dbReference type="Pfam" id="PF21237">
    <property type="entry name" value="Pus10_N_euk"/>
    <property type="match status" value="1"/>
</dbReference>
<dbReference type="SUPFAM" id="SSF55120">
    <property type="entry name" value="Pseudouridine synthase"/>
    <property type="match status" value="1"/>
</dbReference>
<dbReference type="PANTHER" id="PTHR21568">
    <property type="entry name" value="TRNA PSEUDOURIDINE SYNTHASE PUS10"/>
    <property type="match status" value="1"/>
</dbReference>
<dbReference type="CTD" id="150962"/>
<proteinExistence type="inferred from homology"/>
<evidence type="ECO:0000256" key="1">
    <source>
        <dbReference type="ARBA" id="ARBA00009652"/>
    </source>
</evidence>
<dbReference type="GO" id="GO:0160148">
    <property type="term" value="F:tRNA pseudouridine(55) synthase activity"/>
    <property type="evidence" value="ECO:0007669"/>
    <property type="project" value="UniProtKB-EC"/>
</dbReference>
<feature type="domain" description="Pus10-like C-terminal" evidence="10">
    <location>
        <begin position="413"/>
        <end position="657"/>
    </location>
</feature>
<evidence type="ECO:0000256" key="5">
    <source>
        <dbReference type="ARBA" id="ARBA00075270"/>
    </source>
</evidence>
<dbReference type="InterPro" id="IPR020103">
    <property type="entry name" value="PsdUridine_synth_cat_dom_sf"/>
</dbReference>
<dbReference type="OMA" id="LVISCQR"/>
<keyword evidence="4" id="KW-0413">Isomerase</keyword>
<dbReference type="InParanoid" id="A0A7M7PRN6"/>
<keyword evidence="12" id="KW-1185">Reference proteome</keyword>
<feature type="compositionally biased region" description="Basic and acidic residues" evidence="8">
    <location>
        <begin position="106"/>
        <end position="116"/>
    </location>
</feature>
<feature type="region of interest" description="Disordered" evidence="8">
    <location>
        <begin position="90"/>
        <end position="190"/>
    </location>
</feature>
<dbReference type="InterPro" id="IPR048741">
    <property type="entry name" value="Pus10-like_C"/>
</dbReference>
<dbReference type="OrthoDB" id="271937at2759"/>
<dbReference type="PROSITE" id="PS51257">
    <property type="entry name" value="PROKAR_LIPOPROTEIN"/>
    <property type="match status" value="1"/>
</dbReference>
<dbReference type="EnsemblMetazoa" id="XM_030999160">
    <property type="protein sequence ID" value="XP_030855020"/>
    <property type="gene ID" value="LOC582476"/>
</dbReference>
<feature type="compositionally biased region" description="Basic and acidic residues" evidence="8">
    <location>
        <begin position="124"/>
        <end position="134"/>
    </location>
</feature>
<reference evidence="11" key="2">
    <citation type="submission" date="2021-01" db="UniProtKB">
        <authorList>
            <consortium name="EnsemblMetazoa"/>
        </authorList>
    </citation>
    <scope>IDENTIFICATION</scope>
</reference>
<protein>
    <recommendedName>
        <fullName evidence="2">tRNA pseudouridine(55) synthase</fullName>
        <ecNumber evidence="2">5.4.99.25</ecNumber>
    </recommendedName>
    <alternativeName>
        <fullName evidence="7">tRNA pseudouridine 55 synthase</fullName>
    </alternativeName>
    <alternativeName>
        <fullName evidence="5">tRNA pseudouridylate synthase</fullName>
    </alternativeName>
    <alternativeName>
        <fullName evidence="6">tRNA-uridine isomerase</fullName>
    </alternativeName>
</protein>
<dbReference type="NCBIfam" id="TIGR01213">
    <property type="entry name" value="pseudo_Pus10arc"/>
    <property type="match status" value="1"/>
</dbReference>
<evidence type="ECO:0000256" key="4">
    <source>
        <dbReference type="ARBA" id="ARBA00023235"/>
    </source>
</evidence>
<feature type="compositionally biased region" description="Basic and acidic residues" evidence="8">
    <location>
        <begin position="178"/>
        <end position="188"/>
    </location>
</feature>
<reference evidence="12" key="1">
    <citation type="submission" date="2015-02" db="EMBL/GenBank/DDBJ databases">
        <title>Genome sequencing for Strongylocentrotus purpuratus.</title>
        <authorList>
            <person name="Murali S."/>
            <person name="Liu Y."/>
            <person name="Vee V."/>
            <person name="English A."/>
            <person name="Wang M."/>
            <person name="Skinner E."/>
            <person name="Han Y."/>
            <person name="Muzny D.M."/>
            <person name="Worley K.C."/>
            <person name="Gibbs R.A."/>
        </authorList>
    </citation>
    <scope>NUCLEOTIDE SEQUENCE</scope>
</reference>
<dbReference type="Proteomes" id="UP000007110">
    <property type="component" value="Unassembled WGS sequence"/>
</dbReference>
<comment type="similarity">
    <text evidence="1">Belongs to the pseudouridine synthase Pus10 family.</text>
</comment>
<dbReference type="GO" id="GO:0003723">
    <property type="term" value="F:RNA binding"/>
    <property type="evidence" value="ECO:0007669"/>
    <property type="project" value="InterPro"/>
</dbReference>